<comment type="subcellular location">
    <subcellularLocation>
        <location evidence="6">Cell membrane</location>
        <topology evidence="6">Multi-pass membrane protein</topology>
    </subcellularLocation>
    <subcellularLocation>
        <location evidence="1">Membrane</location>
    </subcellularLocation>
</comment>
<dbReference type="Proteomes" id="UP001501600">
    <property type="component" value="Unassembled WGS sequence"/>
</dbReference>
<dbReference type="PANTHER" id="PTHR23427">
    <property type="entry name" value="SURFEIT LOCUS PROTEIN"/>
    <property type="match status" value="1"/>
</dbReference>
<dbReference type="InterPro" id="IPR002994">
    <property type="entry name" value="Surf1/Shy1"/>
</dbReference>
<keyword evidence="4 6" id="KW-1133">Transmembrane helix</keyword>
<keyword evidence="3 6" id="KW-0812">Transmembrane</keyword>
<protein>
    <recommendedName>
        <fullName evidence="6">SURF1-like protein</fullName>
    </recommendedName>
</protein>
<organism evidence="7 8">
    <name type="scientific">Ferrimonas gelatinilytica</name>
    <dbReference type="NCBI Taxonomy" id="1255257"/>
    <lineage>
        <taxon>Bacteria</taxon>
        <taxon>Pseudomonadati</taxon>
        <taxon>Pseudomonadota</taxon>
        <taxon>Gammaproteobacteria</taxon>
        <taxon>Alteromonadales</taxon>
        <taxon>Ferrimonadaceae</taxon>
        <taxon>Ferrimonas</taxon>
    </lineage>
</organism>
<dbReference type="CDD" id="cd06662">
    <property type="entry name" value="SURF1"/>
    <property type="match status" value="1"/>
</dbReference>
<evidence type="ECO:0000256" key="3">
    <source>
        <dbReference type="ARBA" id="ARBA00022692"/>
    </source>
</evidence>
<dbReference type="PROSITE" id="PS51257">
    <property type="entry name" value="PROKAR_LIPOPROTEIN"/>
    <property type="match status" value="1"/>
</dbReference>
<name>A0ABP9SBZ6_9GAMM</name>
<dbReference type="PANTHER" id="PTHR23427:SF2">
    <property type="entry name" value="SURFEIT LOCUS PROTEIN 1"/>
    <property type="match status" value="1"/>
</dbReference>
<gene>
    <name evidence="7" type="ORF">GCM10025772_23230</name>
</gene>
<comment type="caution">
    <text evidence="6">Lacks conserved residue(s) required for the propagation of feature annotation.</text>
</comment>
<sequence length="242" mass="27243">MTKVGFLGALLTVLACIALVKLGLWQLDRAEEKRHWMAQLEQRGTQTLDWPLSGEELTGYRLSVEGYWLPQHALLLDNQVWEGRVGYRWLVPVQIHEASPWLLVDLGFVTAPRHRQALPELPTLPTQSALVGRLRQPGANRLSSRLSPERVEPSAPLRVQALNWTELSALWQHPVVPALLWLQQPAELGFERPWQPINLAPEKHQAYALQWFSLAAACLVIALVVARRRGLHAIGAADNLNT</sequence>
<keyword evidence="8" id="KW-1185">Reference proteome</keyword>
<dbReference type="InterPro" id="IPR045214">
    <property type="entry name" value="Surf1/Surf4"/>
</dbReference>
<dbReference type="EMBL" id="BAABLF010000014">
    <property type="protein sequence ID" value="GAA5192932.1"/>
    <property type="molecule type" value="Genomic_DNA"/>
</dbReference>
<reference evidence="8" key="1">
    <citation type="journal article" date="2019" name="Int. J. Syst. Evol. Microbiol.">
        <title>The Global Catalogue of Microorganisms (GCM) 10K type strain sequencing project: providing services to taxonomists for standard genome sequencing and annotation.</title>
        <authorList>
            <consortium name="The Broad Institute Genomics Platform"/>
            <consortium name="The Broad Institute Genome Sequencing Center for Infectious Disease"/>
            <person name="Wu L."/>
            <person name="Ma J."/>
        </authorList>
    </citation>
    <scope>NUCLEOTIDE SEQUENCE [LARGE SCALE GENOMIC DNA]</scope>
    <source>
        <strain evidence="8">JCM 18720</strain>
    </source>
</reference>
<comment type="similarity">
    <text evidence="2 6">Belongs to the SURF1 family.</text>
</comment>
<evidence type="ECO:0000256" key="2">
    <source>
        <dbReference type="ARBA" id="ARBA00007165"/>
    </source>
</evidence>
<dbReference type="Pfam" id="PF02104">
    <property type="entry name" value="SURF1"/>
    <property type="match status" value="1"/>
</dbReference>
<evidence type="ECO:0000256" key="6">
    <source>
        <dbReference type="RuleBase" id="RU363076"/>
    </source>
</evidence>
<evidence type="ECO:0000313" key="7">
    <source>
        <dbReference type="EMBL" id="GAA5192932.1"/>
    </source>
</evidence>
<feature type="transmembrane region" description="Helical" evidence="6">
    <location>
        <begin position="207"/>
        <end position="226"/>
    </location>
</feature>
<evidence type="ECO:0000256" key="1">
    <source>
        <dbReference type="ARBA" id="ARBA00004370"/>
    </source>
</evidence>
<dbReference type="RefSeq" id="WP_345317228.1">
    <property type="nucleotide sequence ID" value="NZ_BAABLF010000014.1"/>
</dbReference>
<accession>A0ABP9SBZ6</accession>
<evidence type="ECO:0000256" key="5">
    <source>
        <dbReference type="ARBA" id="ARBA00023136"/>
    </source>
</evidence>
<keyword evidence="5 6" id="KW-0472">Membrane</keyword>
<proteinExistence type="inferred from homology"/>
<dbReference type="PROSITE" id="PS50895">
    <property type="entry name" value="SURF1"/>
    <property type="match status" value="1"/>
</dbReference>
<keyword evidence="6" id="KW-1003">Cell membrane</keyword>
<comment type="caution">
    <text evidence="7">The sequence shown here is derived from an EMBL/GenBank/DDBJ whole genome shotgun (WGS) entry which is preliminary data.</text>
</comment>
<evidence type="ECO:0000313" key="8">
    <source>
        <dbReference type="Proteomes" id="UP001501600"/>
    </source>
</evidence>
<evidence type="ECO:0000256" key="4">
    <source>
        <dbReference type="ARBA" id="ARBA00022989"/>
    </source>
</evidence>